<dbReference type="Gene3D" id="2.60.40.10">
    <property type="entry name" value="Immunoglobulins"/>
    <property type="match status" value="1"/>
</dbReference>
<evidence type="ECO:0000256" key="1">
    <source>
        <dbReference type="SAM" id="SignalP"/>
    </source>
</evidence>
<accession>A0ABS5SBN5</accession>
<evidence type="ECO:0000313" key="2">
    <source>
        <dbReference type="EMBL" id="MBT0652770.1"/>
    </source>
</evidence>
<feature type="signal peptide" evidence="1">
    <location>
        <begin position="1"/>
        <end position="28"/>
    </location>
</feature>
<dbReference type="Proteomes" id="UP000756860">
    <property type="component" value="Unassembled WGS sequence"/>
</dbReference>
<keyword evidence="3" id="KW-1185">Reference proteome</keyword>
<evidence type="ECO:0008006" key="4">
    <source>
        <dbReference type="Google" id="ProtNLM"/>
    </source>
</evidence>
<dbReference type="RefSeq" id="WP_214174769.1">
    <property type="nucleotide sequence ID" value="NZ_JAHCVK010000002.1"/>
</dbReference>
<organism evidence="2 3">
    <name type="scientific">Geomobilimonas luticola</name>
    <dbReference type="NCBI Taxonomy" id="1114878"/>
    <lineage>
        <taxon>Bacteria</taxon>
        <taxon>Pseudomonadati</taxon>
        <taxon>Thermodesulfobacteriota</taxon>
        <taxon>Desulfuromonadia</taxon>
        <taxon>Geobacterales</taxon>
        <taxon>Geobacteraceae</taxon>
        <taxon>Geomobilimonas</taxon>
    </lineage>
</organism>
<name>A0ABS5SBN5_9BACT</name>
<proteinExistence type="predicted"/>
<sequence>MNRALKIFALPTLSLALTLALTSSPAQSADVNAATALTAGPVNVANGFPTWYRDTTSLALVPCLSQAASPTGGAGTIMCVLPVAGDEVQFNPALPVTFPTPLNFPSEPFYFIAEGFLGGAKGTAPLTDGSSFDYRAATEAAFLNGVQQGQQITFTRTRIRMDVVTPGDYRITHPYGVREFGNVTAGIKAINFTEDLGIGATGGPFANLVPPNVNVGPFLAWDAGQPIIVGNERFIGDPNIPHAVTGSPAGTNFIRVEVDTVTDGTFNPATSVILGETNLFTVAGKKIGIDVTPFPAAAPVTALVGTPATIPFTVTNLTSTPVGLTNAGLFSFAGTNATDFSVVPGTDTCTGTTLQAPPATPSSCTFQVAFNPAASTTAARNATIAITADDAVNAPPVSVALSGTAQYALTIETATSVTSGGTRVAGTVIPAPGTVNVNAGASQQFTFTPEAGYFPRVLVDGAFQSVSNNTLTLSSLGANHLVNVKFVRNGDVVEDGTINLTDVLKALRIAVGMVQPTPEERVAADVAPLVANAVKPDGKVNVSDVLVLLRRSVNLDPVW</sequence>
<reference evidence="2 3" key="1">
    <citation type="submission" date="2021-05" db="EMBL/GenBank/DDBJ databases">
        <title>The draft genome of Geobacter luticola JCM 17780.</title>
        <authorList>
            <person name="Xu Z."/>
            <person name="Masuda Y."/>
            <person name="Itoh H."/>
            <person name="Senoo K."/>
        </authorList>
    </citation>
    <scope>NUCLEOTIDE SEQUENCE [LARGE SCALE GENOMIC DNA]</scope>
    <source>
        <strain evidence="2 3">JCM 17780</strain>
    </source>
</reference>
<comment type="caution">
    <text evidence="2">The sequence shown here is derived from an EMBL/GenBank/DDBJ whole genome shotgun (WGS) entry which is preliminary data.</text>
</comment>
<protein>
    <recommendedName>
        <fullName evidence="4">Choice-of-anchor D domain-containing protein</fullName>
    </recommendedName>
</protein>
<evidence type="ECO:0000313" key="3">
    <source>
        <dbReference type="Proteomes" id="UP000756860"/>
    </source>
</evidence>
<dbReference type="EMBL" id="JAHCVK010000002">
    <property type="protein sequence ID" value="MBT0652770.1"/>
    <property type="molecule type" value="Genomic_DNA"/>
</dbReference>
<dbReference type="InterPro" id="IPR036439">
    <property type="entry name" value="Dockerin_dom_sf"/>
</dbReference>
<dbReference type="SUPFAM" id="SSF63446">
    <property type="entry name" value="Type I dockerin domain"/>
    <property type="match status" value="1"/>
</dbReference>
<dbReference type="InterPro" id="IPR013783">
    <property type="entry name" value="Ig-like_fold"/>
</dbReference>
<dbReference type="Gene3D" id="1.10.1330.10">
    <property type="entry name" value="Dockerin domain"/>
    <property type="match status" value="1"/>
</dbReference>
<keyword evidence="1" id="KW-0732">Signal</keyword>
<dbReference type="CDD" id="cd14256">
    <property type="entry name" value="Dockerin_I"/>
    <property type="match status" value="1"/>
</dbReference>
<gene>
    <name evidence="2" type="ORF">KI810_06865</name>
</gene>
<feature type="chain" id="PRO_5045757340" description="Choice-of-anchor D domain-containing protein" evidence="1">
    <location>
        <begin position="29"/>
        <end position="559"/>
    </location>
</feature>